<dbReference type="InterPro" id="IPR039069">
    <property type="entry name" value="CE7"/>
</dbReference>
<evidence type="ECO:0000259" key="3">
    <source>
        <dbReference type="Pfam" id="PF05448"/>
    </source>
</evidence>
<evidence type="ECO:0000313" key="5">
    <source>
        <dbReference type="EMBL" id="KXU09296.1"/>
    </source>
</evidence>
<dbReference type="InterPro" id="IPR008391">
    <property type="entry name" value="AXE1_dom"/>
</dbReference>
<feature type="binding site" evidence="2">
    <location>
        <position position="91"/>
    </location>
    <ligand>
        <name>substrate</name>
    </ligand>
</feature>
<evidence type="ECO:0000313" key="6">
    <source>
        <dbReference type="Proteomes" id="UP000070198"/>
    </source>
</evidence>
<feature type="active site" description="Charge relay system" evidence="1">
    <location>
        <position position="301"/>
    </location>
</feature>
<accession>A0A139R3R6</accession>
<comment type="caution">
    <text evidence="5">The sequence shown here is derived from an EMBL/GenBank/DDBJ whole genome shotgun (WGS) entry which is preliminary data.</text>
</comment>
<keyword evidence="5" id="KW-0378">Hydrolase</keyword>
<feature type="domain" description="Acetyl xylan esterase" evidence="3">
    <location>
        <begin position="7"/>
        <end position="313"/>
    </location>
</feature>
<evidence type="ECO:0000313" key="7">
    <source>
        <dbReference type="Proteomes" id="UP000071927"/>
    </source>
</evidence>
<dbReference type="EMBL" id="LQXV01000156">
    <property type="protein sequence ID" value="KXU09296.1"/>
    <property type="molecule type" value="Genomic_DNA"/>
</dbReference>
<protein>
    <submittedName>
        <fullName evidence="5">Acetyl xylan esterase 1 / Cephalosporin-C deacetylase</fullName>
    </submittedName>
    <submittedName>
        <fullName evidence="4">Acetyl xylan esterase 1, Cephalosporin-C deacetylase</fullName>
        <ecNumber evidence="4 5">3.1.1.41</ecNumber>
    </submittedName>
</protein>
<dbReference type="EC" id="3.1.1.41" evidence="4 5"/>
<dbReference type="RefSeq" id="WP_061458864.1">
    <property type="nucleotide sequence ID" value="NZ_KQ968748.1"/>
</dbReference>
<sequence>MKTEDALREWGNYQGRQDKPDDFDDFWDKAKKEVDSLGLHYELTPTDFTSKVAECYDLYFTGVHESKIYAQLLLPKKSSAKHPVIFQFHGYHSDVGDWSDKLAFVSEGYVVVALSVRGQGGESEDRLQTSGGTLKGHLIRGIEDGPEKLFYRAVFQDVYQLTNVVSRLPFVDSSKMASYGVSQGGALALVCAALCPKVKRTFVQYPFLSDYRTAYGLEVTQSAYEELAYYFRYRDPLHEREEAVFAALDYVDIQYLVDRIQAEVIWAMGLEDRVCHPKTQFAVYNHIQAPKKLYFYPEYGHEYLPKFNDKIHQILGGK</sequence>
<evidence type="ECO:0000313" key="4">
    <source>
        <dbReference type="EMBL" id="KXT67503.1"/>
    </source>
</evidence>
<reference evidence="6 7" key="1">
    <citation type="submission" date="2016-01" db="EMBL/GenBank/DDBJ databases">
        <title>Highly variable Streptococcus oralis are common among viridans streptococci isolated from primates.</title>
        <authorList>
            <person name="Denapaite D."/>
            <person name="Rieger M."/>
            <person name="Koendgen S."/>
            <person name="Brueckner R."/>
            <person name="Ochigava I."/>
            <person name="Kappeler P."/>
            <person name="Maetz-Rensing K."/>
            <person name="Leendertz F."/>
            <person name="Hakenbeck R."/>
        </authorList>
    </citation>
    <scope>NUCLEOTIDE SEQUENCE [LARGE SCALE GENOMIC DNA]</scope>
    <source>
        <strain evidence="4 6">DD02</strain>
        <strain evidence="5 7">DD03</strain>
    </source>
</reference>
<gene>
    <name evidence="4" type="ORF">SGADD02_01393</name>
    <name evidence="5" type="ORF">SGADD03_00903</name>
</gene>
<dbReference type="Proteomes" id="UP000070198">
    <property type="component" value="Unassembled WGS sequence"/>
</dbReference>
<dbReference type="SUPFAM" id="SSF53474">
    <property type="entry name" value="alpha/beta-Hydrolases"/>
    <property type="match status" value="1"/>
</dbReference>
<evidence type="ECO:0000256" key="2">
    <source>
        <dbReference type="PIRSR" id="PIRSR639069-2"/>
    </source>
</evidence>
<dbReference type="EMBL" id="LQOF01000293">
    <property type="protein sequence ID" value="KXT67503.1"/>
    <property type="molecule type" value="Genomic_DNA"/>
</dbReference>
<dbReference type="GO" id="GO:0047739">
    <property type="term" value="F:cephalosporin-C deacetylase activity"/>
    <property type="evidence" value="ECO:0007669"/>
    <property type="project" value="UniProtKB-EC"/>
</dbReference>
<dbReference type="PANTHER" id="PTHR40111">
    <property type="entry name" value="CEPHALOSPORIN-C DEACETYLASE"/>
    <property type="match status" value="1"/>
</dbReference>
<feature type="active site" description="Nucleophile" evidence="1">
    <location>
        <position position="182"/>
    </location>
</feature>
<name>A0A139R3R6_9STRE</name>
<organism evidence="5 7">
    <name type="scientific">Streptococcus gallolyticus</name>
    <dbReference type="NCBI Taxonomy" id="315405"/>
    <lineage>
        <taxon>Bacteria</taxon>
        <taxon>Bacillati</taxon>
        <taxon>Bacillota</taxon>
        <taxon>Bacilli</taxon>
        <taxon>Lactobacillales</taxon>
        <taxon>Streptococcaceae</taxon>
        <taxon>Streptococcus</taxon>
    </lineage>
</organism>
<dbReference type="Pfam" id="PF05448">
    <property type="entry name" value="AXE1"/>
    <property type="match status" value="1"/>
</dbReference>
<dbReference type="AlphaFoldDB" id="A0A139R3R6"/>
<feature type="active site" description="Charge relay system" evidence="1">
    <location>
        <position position="272"/>
    </location>
</feature>
<dbReference type="PANTHER" id="PTHR40111:SF1">
    <property type="entry name" value="CEPHALOSPORIN-C DEACETYLASE"/>
    <property type="match status" value="1"/>
</dbReference>
<proteinExistence type="predicted"/>
<dbReference type="Gene3D" id="3.40.50.1820">
    <property type="entry name" value="alpha/beta hydrolase"/>
    <property type="match status" value="1"/>
</dbReference>
<dbReference type="InterPro" id="IPR029058">
    <property type="entry name" value="AB_hydrolase_fold"/>
</dbReference>
<dbReference type="PATRIC" id="fig|315405.11.peg.1646"/>
<evidence type="ECO:0000256" key="1">
    <source>
        <dbReference type="PIRSR" id="PIRSR639069-1"/>
    </source>
</evidence>
<dbReference type="GO" id="GO:0005976">
    <property type="term" value="P:polysaccharide metabolic process"/>
    <property type="evidence" value="ECO:0007669"/>
    <property type="project" value="TreeGrafter"/>
</dbReference>
<dbReference type="Proteomes" id="UP000071927">
    <property type="component" value="Unassembled WGS sequence"/>
</dbReference>